<organism evidence="1 2">
    <name type="scientific">[Candida] jaroonii</name>
    <dbReference type="NCBI Taxonomy" id="467808"/>
    <lineage>
        <taxon>Eukaryota</taxon>
        <taxon>Fungi</taxon>
        <taxon>Dikarya</taxon>
        <taxon>Ascomycota</taxon>
        <taxon>Saccharomycotina</taxon>
        <taxon>Pichiomycetes</taxon>
        <taxon>Debaryomycetaceae</taxon>
        <taxon>Yamadazyma</taxon>
    </lineage>
</organism>
<proteinExistence type="predicted"/>
<dbReference type="Proteomes" id="UP001152531">
    <property type="component" value="Unassembled WGS sequence"/>
</dbReference>
<accession>A0ACA9Y4H2</accession>
<dbReference type="EMBL" id="CALSDN010000002">
    <property type="protein sequence ID" value="CAH6719567.1"/>
    <property type="molecule type" value="Genomic_DNA"/>
</dbReference>
<keyword evidence="2" id="KW-1185">Reference proteome</keyword>
<sequence length="175" mass="20754">MDNDKLLKNDVQVGNFIEMEYIDDEVINSLKDLDLEPAESWDHYWDKWKKNLILIHDSKANLKVLKYLRDRHALSYDVLLSFDPSEPHSLNIVDFRAIPLEIQLRTMLVNATLHKYKVNDTYKKHRMIELSENSKFYALGWKLGFYQEGWIILNLSMVFPIFIGLLIFLLFVFAD</sequence>
<gene>
    <name evidence="1" type="ORF">CLIB1444_02S11540</name>
</gene>
<evidence type="ECO:0000313" key="1">
    <source>
        <dbReference type="EMBL" id="CAH6719567.1"/>
    </source>
</evidence>
<reference evidence="1" key="1">
    <citation type="submission" date="2022-06" db="EMBL/GenBank/DDBJ databases">
        <authorList>
            <person name="Legras J.-L."/>
            <person name="Devillers H."/>
            <person name="Grondin C."/>
        </authorList>
    </citation>
    <scope>NUCLEOTIDE SEQUENCE</scope>
    <source>
        <strain evidence="1">CLIB 1444</strain>
    </source>
</reference>
<protein>
    <submittedName>
        <fullName evidence="1">Uncharacterized protein</fullName>
    </submittedName>
</protein>
<comment type="caution">
    <text evidence="1">The sequence shown here is derived from an EMBL/GenBank/DDBJ whole genome shotgun (WGS) entry which is preliminary data.</text>
</comment>
<evidence type="ECO:0000313" key="2">
    <source>
        <dbReference type="Proteomes" id="UP001152531"/>
    </source>
</evidence>
<name>A0ACA9Y4H2_9ASCO</name>